<dbReference type="PROSITE" id="PS00622">
    <property type="entry name" value="HTH_LUXR_1"/>
    <property type="match status" value="1"/>
</dbReference>
<proteinExistence type="predicted"/>
<feature type="domain" description="HTH luxR-type" evidence="4">
    <location>
        <begin position="143"/>
        <end position="208"/>
    </location>
</feature>
<keyword evidence="2" id="KW-0238">DNA-binding</keyword>
<evidence type="ECO:0000256" key="1">
    <source>
        <dbReference type="ARBA" id="ARBA00023015"/>
    </source>
</evidence>
<organism evidence="5 6">
    <name type="scientific">Marinomonas pontica</name>
    <dbReference type="NCBI Taxonomy" id="264739"/>
    <lineage>
        <taxon>Bacteria</taxon>
        <taxon>Pseudomonadati</taxon>
        <taxon>Pseudomonadota</taxon>
        <taxon>Gammaproteobacteria</taxon>
        <taxon>Oceanospirillales</taxon>
        <taxon>Oceanospirillaceae</taxon>
        <taxon>Marinomonas</taxon>
    </lineage>
</organism>
<keyword evidence="1" id="KW-0805">Transcription regulation</keyword>
<dbReference type="RefSeq" id="WP_338267603.1">
    <property type="nucleotide sequence ID" value="NZ_AP027271.1"/>
</dbReference>
<reference evidence="5 6" key="1">
    <citation type="submission" date="2023-01" db="EMBL/GenBank/DDBJ databases">
        <title>Complete genome sequence of Marinomonas pontica strain 200518_36.</title>
        <authorList>
            <person name="Ueki S."/>
            <person name="Gajardo G."/>
            <person name="Maruyama F."/>
        </authorList>
    </citation>
    <scope>NUCLEOTIDE SEQUENCE [LARGE SCALE GENOMIC DNA]</scope>
    <source>
        <strain evidence="5 6">200518_36</strain>
    </source>
</reference>
<accession>A0ABN6WN18</accession>
<dbReference type="InterPro" id="IPR000792">
    <property type="entry name" value="Tscrpt_reg_LuxR_C"/>
</dbReference>
<evidence type="ECO:0000259" key="4">
    <source>
        <dbReference type="PROSITE" id="PS50043"/>
    </source>
</evidence>
<dbReference type="EMBL" id="AP027271">
    <property type="protein sequence ID" value="BDX03246.1"/>
    <property type="molecule type" value="Genomic_DNA"/>
</dbReference>
<dbReference type="Pfam" id="PF00196">
    <property type="entry name" value="GerE"/>
    <property type="match status" value="1"/>
</dbReference>
<dbReference type="Proteomes" id="UP001307608">
    <property type="component" value="Chromosome"/>
</dbReference>
<dbReference type="PROSITE" id="PS50043">
    <property type="entry name" value="HTH_LUXR_2"/>
    <property type="match status" value="1"/>
</dbReference>
<keyword evidence="3" id="KW-0804">Transcription</keyword>
<dbReference type="PRINTS" id="PR00038">
    <property type="entry name" value="HTHLUXR"/>
</dbReference>
<keyword evidence="6" id="KW-1185">Reference proteome</keyword>
<evidence type="ECO:0000313" key="5">
    <source>
        <dbReference type="EMBL" id="BDX03246.1"/>
    </source>
</evidence>
<sequence>MKILCWNTDNAVWKHWNQVISRGVSLVRVDTLEEVRQILRAKPSEFEYCFFYLDKEFFAKHVEDVASVCAELPQQKVVVFPSQHSQSAALRLFSVGVNGQCAPYIGKEQLTLVLSVIESGEIWGGKAFIQQLIQQSALPVAQPNSALDELSERELSVAQCVSKGLSNKQIALELNITERTVKAHLTSIFKKTQTKDRLALALLVKPQSVVH</sequence>
<dbReference type="PANTHER" id="PTHR43214">
    <property type="entry name" value="TWO-COMPONENT RESPONSE REGULATOR"/>
    <property type="match status" value="1"/>
</dbReference>
<gene>
    <name evidence="5" type="ORF">MACH16_19940</name>
</gene>
<evidence type="ECO:0000256" key="2">
    <source>
        <dbReference type="ARBA" id="ARBA00023125"/>
    </source>
</evidence>
<dbReference type="Gene3D" id="3.40.50.2300">
    <property type="match status" value="1"/>
</dbReference>
<evidence type="ECO:0000256" key="3">
    <source>
        <dbReference type="ARBA" id="ARBA00023163"/>
    </source>
</evidence>
<name>A0ABN6WN18_9GAMM</name>
<dbReference type="CDD" id="cd06170">
    <property type="entry name" value="LuxR_C_like"/>
    <property type="match status" value="1"/>
</dbReference>
<dbReference type="SUPFAM" id="SSF46894">
    <property type="entry name" value="C-terminal effector domain of the bipartite response regulators"/>
    <property type="match status" value="1"/>
</dbReference>
<evidence type="ECO:0000313" key="6">
    <source>
        <dbReference type="Proteomes" id="UP001307608"/>
    </source>
</evidence>
<dbReference type="InterPro" id="IPR039420">
    <property type="entry name" value="WalR-like"/>
</dbReference>
<dbReference type="PANTHER" id="PTHR43214:SF41">
    <property type="entry name" value="NITRATE_NITRITE RESPONSE REGULATOR PROTEIN NARP"/>
    <property type="match status" value="1"/>
</dbReference>
<protein>
    <recommendedName>
        <fullName evidence="4">HTH luxR-type domain-containing protein</fullName>
    </recommendedName>
</protein>
<dbReference type="SMART" id="SM00421">
    <property type="entry name" value="HTH_LUXR"/>
    <property type="match status" value="1"/>
</dbReference>
<dbReference type="InterPro" id="IPR016032">
    <property type="entry name" value="Sig_transdc_resp-reg_C-effctor"/>
</dbReference>